<evidence type="ECO:0000313" key="3">
    <source>
        <dbReference type="Proteomes" id="UP000000361"/>
    </source>
</evidence>
<organism evidence="2 3">
    <name type="scientific">Paracoccus denitrificans (strain Pd 1222)</name>
    <dbReference type="NCBI Taxonomy" id="318586"/>
    <lineage>
        <taxon>Bacteria</taxon>
        <taxon>Pseudomonadati</taxon>
        <taxon>Pseudomonadota</taxon>
        <taxon>Alphaproteobacteria</taxon>
        <taxon>Rhodobacterales</taxon>
        <taxon>Paracoccaceae</taxon>
        <taxon>Paracoccus</taxon>
    </lineage>
</organism>
<keyword evidence="3" id="KW-1185">Reference proteome</keyword>
<gene>
    <name evidence="2" type="ordered locus">Pden_3722</name>
</gene>
<reference evidence="3" key="1">
    <citation type="submission" date="2006-12" db="EMBL/GenBank/DDBJ databases">
        <title>Complete sequence of chromosome 2 of Paracoccus denitrificans PD1222.</title>
        <authorList>
            <person name="Copeland A."/>
            <person name="Lucas S."/>
            <person name="Lapidus A."/>
            <person name="Barry K."/>
            <person name="Detter J.C."/>
            <person name="Glavina del Rio T."/>
            <person name="Hammon N."/>
            <person name="Israni S."/>
            <person name="Dalin E."/>
            <person name="Tice H."/>
            <person name="Pitluck S."/>
            <person name="Munk A.C."/>
            <person name="Brettin T."/>
            <person name="Bruce D."/>
            <person name="Han C."/>
            <person name="Tapia R."/>
            <person name="Gilna P."/>
            <person name="Schmutz J."/>
            <person name="Larimer F."/>
            <person name="Land M."/>
            <person name="Hauser L."/>
            <person name="Kyrpides N."/>
            <person name="Lykidis A."/>
            <person name="Spiro S."/>
            <person name="Richardson D.J."/>
            <person name="Moir J.W.B."/>
            <person name="Ferguson S.J."/>
            <person name="van Spanning R.J.M."/>
            <person name="Richardson P."/>
        </authorList>
    </citation>
    <scope>NUCLEOTIDE SEQUENCE [LARGE SCALE GENOMIC DNA]</scope>
    <source>
        <strain evidence="3">Pd 1222</strain>
    </source>
</reference>
<name>A1B8E5_PARDP</name>
<dbReference type="EnsemblBacteria" id="ABL71789">
    <property type="protein sequence ID" value="ABL71789"/>
    <property type="gene ID" value="Pden_3722"/>
</dbReference>
<protein>
    <submittedName>
        <fullName evidence="2">Uncharacterized protein</fullName>
    </submittedName>
</protein>
<sequence>MPVGKAPANMGRSSGVRPGNIAQAPGCMAMNAGAALFGILALLETGRFQVFSALREAAATGSCGRVRRPDIPPGAGITHSRVFSVAM</sequence>
<dbReference type="HOGENOM" id="CLU_2480523_0_0_5"/>
<keyword evidence="1" id="KW-0812">Transmembrane</keyword>
<keyword evidence="1" id="KW-0472">Membrane</keyword>
<keyword evidence="1" id="KW-1133">Transmembrane helix</keyword>
<evidence type="ECO:0000256" key="1">
    <source>
        <dbReference type="SAM" id="Phobius"/>
    </source>
</evidence>
<proteinExistence type="predicted"/>
<evidence type="ECO:0000313" key="2">
    <source>
        <dbReference type="EMBL" id="ABL71789.1"/>
    </source>
</evidence>
<dbReference type="STRING" id="318586.Pden_3722"/>
<dbReference type="EMBL" id="CP000490">
    <property type="protein sequence ID" value="ABL71789.1"/>
    <property type="molecule type" value="Genomic_DNA"/>
</dbReference>
<dbReference type="AlphaFoldDB" id="A1B8E5"/>
<dbReference type="Proteomes" id="UP000000361">
    <property type="component" value="Chromosome 2"/>
</dbReference>
<accession>A1B8E5</accession>
<feature type="transmembrane region" description="Helical" evidence="1">
    <location>
        <begin position="20"/>
        <end position="43"/>
    </location>
</feature>
<dbReference type="KEGG" id="pde:Pden_3722"/>